<dbReference type="Pfam" id="PF01868">
    <property type="entry name" value="RNase_P-MRP_p29"/>
    <property type="match status" value="1"/>
</dbReference>
<evidence type="ECO:0000256" key="5">
    <source>
        <dbReference type="ARBA" id="ARBA00022801"/>
    </source>
</evidence>
<keyword evidence="8" id="KW-1185">Reference proteome</keyword>
<dbReference type="AlphaFoldDB" id="A0A128A2X4"/>
<dbReference type="GO" id="GO:0005737">
    <property type="term" value="C:cytoplasm"/>
    <property type="evidence" value="ECO:0007669"/>
    <property type="project" value="UniProtKB-SubCell"/>
</dbReference>
<dbReference type="SUPFAM" id="SSF101744">
    <property type="entry name" value="Rof/RNase P subunit-like"/>
    <property type="match status" value="1"/>
</dbReference>
<comment type="subunit">
    <text evidence="6">Consists of a catalytic RNA component and at least 4-5 protein subunits.</text>
</comment>
<evidence type="ECO:0000256" key="4">
    <source>
        <dbReference type="ARBA" id="ARBA00022759"/>
    </source>
</evidence>
<evidence type="ECO:0000313" key="7">
    <source>
        <dbReference type="EMBL" id="CUR51701.1"/>
    </source>
</evidence>
<comment type="subcellular location">
    <subcellularLocation>
        <location evidence="6">Cytoplasm</location>
    </subcellularLocation>
</comment>
<protein>
    <recommendedName>
        <fullName evidence="6">Ribonuclease P protein component 1</fullName>
        <shortName evidence="6">RNase P component 1</shortName>
        <ecNumber evidence="6">3.1.26.5</ecNumber>
    </recommendedName>
    <alternativeName>
        <fullName evidence="6">Rpp29</fullName>
    </alternativeName>
</protein>
<dbReference type="SMART" id="SM00538">
    <property type="entry name" value="POP4"/>
    <property type="match status" value="1"/>
</dbReference>
<dbReference type="EMBL" id="LN890280">
    <property type="protein sequence ID" value="CUR51701.1"/>
    <property type="molecule type" value="Genomic_DNA"/>
</dbReference>
<keyword evidence="2 6" id="KW-0819">tRNA processing</keyword>
<comment type="catalytic activity">
    <reaction evidence="6">
        <text>Endonucleolytic cleavage of RNA, removing 5'-extranucleotides from tRNA precursor.</text>
        <dbReference type="EC" id="3.1.26.5"/>
    </reaction>
</comment>
<evidence type="ECO:0000256" key="6">
    <source>
        <dbReference type="HAMAP-Rule" id="MF_00754"/>
    </source>
</evidence>
<reference evidence="8" key="1">
    <citation type="submission" date="2015-10" db="EMBL/GenBank/DDBJ databases">
        <authorList>
            <person name="Lehtovirta-Morley L.E."/>
            <person name="Vieille C."/>
        </authorList>
    </citation>
    <scope>NUCLEOTIDE SEQUENCE [LARGE SCALE GENOMIC DNA]</scope>
</reference>
<accession>A0A128A2X4</accession>
<dbReference type="GO" id="GO:0004526">
    <property type="term" value="F:ribonuclease P activity"/>
    <property type="evidence" value="ECO:0007669"/>
    <property type="project" value="UniProtKB-UniRule"/>
</dbReference>
<dbReference type="GO" id="GO:0003723">
    <property type="term" value="F:RNA binding"/>
    <property type="evidence" value="ECO:0007669"/>
    <property type="project" value="InterPro"/>
</dbReference>
<sequence>MITIENITRHELIGLETSIVQSSNLQVIGLSGKIIDETKSMFSIQTSTGVKLMPKSNSTWQFTINGATAIVDGKTIAKRSYERMGVKA</sequence>
<organism evidence="7 8">
    <name type="scientific">Nitrosotalea devaniterrae</name>
    <dbReference type="NCBI Taxonomy" id="1078905"/>
    <lineage>
        <taxon>Archaea</taxon>
        <taxon>Nitrososphaerota</taxon>
        <taxon>Nitrososphaeria</taxon>
        <taxon>Nitrosotaleales</taxon>
        <taxon>Nitrosotaleaceae</taxon>
        <taxon>Nitrosotalea</taxon>
    </lineage>
</organism>
<proteinExistence type="inferred from homology"/>
<dbReference type="InterPro" id="IPR023534">
    <property type="entry name" value="Rof/RNase_P-like"/>
</dbReference>
<dbReference type="GO" id="GO:0030677">
    <property type="term" value="C:ribonuclease P complex"/>
    <property type="evidence" value="ECO:0007669"/>
    <property type="project" value="UniProtKB-UniRule"/>
</dbReference>
<dbReference type="GO" id="GO:0001682">
    <property type="term" value="P:tRNA 5'-leader removal"/>
    <property type="evidence" value="ECO:0007669"/>
    <property type="project" value="UniProtKB-UniRule"/>
</dbReference>
<dbReference type="Proteomes" id="UP000196239">
    <property type="component" value="Chromosome 1"/>
</dbReference>
<gene>
    <name evidence="7" type="primary">rnp</name>
    <name evidence="6" type="synonym">rnp1</name>
    <name evidence="7" type="ORF">NDEV_0936</name>
</gene>
<comment type="similarity">
    <text evidence="6">Belongs to the eukaryotic/archaeal RNase P protein component 1 family.</text>
</comment>
<dbReference type="InterPro" id="IPR036980">
    <property type="entry name" value="RNase_P/MRP_Rpp29_sf"/>
</dbReference>
<comment type="function">
    <text evidence="6">Part of ribonuclease P, a protein complex that generates mature tRNA molecules by cleaving their 5'-ends.</text>
</comment>
<keyword evidence="5 6" id="KW-0378">Hydrolase</keyword>
<evidence type="ECO:0000256" key="2">
    <source>
        <dbReference type="ARBA" id="ARBA00022694"/>
    </source>
</evidence>
<dbReference type="KEGG" id="ndv:NDEV_0936"/>
<keyword evidence="1 6" id="KW-0963">Cytoplasm</keyword>
<evidence type="ECO:0000256" key="3">
    <source>
        <dbReference type="ARBA" id="ARBA00022722"/>
    </source>
</evidence>
<name>A0A128A2X4_9ARCH</name>
<dbReference type="InterPro" id="IPR002730">
    <property type="entry name" value="Rpp29/RNP1"/>
</dbReference>
<keyword evidence="4 6" id="KW-0255">Endonuclease</keyword>
<evidence type="ECO:0000256" key="1">
    <source>
        <dbReference type="ARBA" id="ARBA00022490"/>
    </source>
</evidence>
<dbReference type="Gene3D" id="2.30.30.210">
    <property type="entry name" value="Ribonuclease P/MRP, subunit p29"/>
    <property type="match status" value="1"/>
</dbReference>
<keyword evidence="3 6" id="KW-0540">Nuclease</keyword>
<dbReference type="HAMAP" id="MF_00754">
    <property type="entry name" value="RNase_P_1"/>
    <property type="match status" value="1"/>
</dbReference>
<dbReference type="EC" id="3.1.26.5" evidence="6"/>
<dbReference type="InterPro" id="IPR023538">
    <property type="entry name" value="RNP1"/>
</dbReference>
<evidence type="ECO:0000313" key="8">
    <source>
        <dbReference type="Proteomes" id="UP000196239"/>
    </source>
</evidence>